<evidence type="ECO:0000313" key="3">
    <source>
        <dbReference type="EMBL" id="KAF5322195.1"/>
    </source>
</evidence>
<dbReference type="InterPro" id="IPR036691">
    <property type="entry name" value="Endo/exonu/phosph_ase_sf"/>
</dbReference>
<dbReference type="PANTHER" id="PTHR11200">
    <property type="entry name" value="INOSITOL 5-PHOSPHATASE"/>
    <property type="match status" value="1"/>
</dbReference>
<reference evidence="3 4" key="1">
    <citation type="journal article" date="2020" name="ISME J.">
        <title>Uncovering the hidden diversity of litter-decomposition mechanisms in mushroom-forming fungi.</title>
        <authorList>
            <person name="Floudas D."/>
            <person name="Bentzer J."/>
            <person name="Ahren D."/>
            <person name="Johansson T."/>
            <person name="Persson P."/>
            <person name="Tunlid A."/>
        </authorList>
    </citation>
    <scope>NUCLEOTIDE SEQUENCE [LARGE SCALE GENOMIC DNA]</scope>
    <source>
        <strain evidence="3 4">CBS 101986</strain>
    </source>
</reference>
<protein>
    <recommendedName>
        <fullName evidence="2">Inositol polyphosphate-related phosphatase domain-containing protein</fullName>
    </recommendedName>
</protein>
<dbReference type="InterPro" id="IPR046985">
    <property type="entry name" value="IP5"/>
</dbReference>
<dbReference type="Gene3D" id="3.60.10.10">
    <property type="entry name" value="Endonuclease/exonuclease/phosphatase"/>
    <property type="match status" value="1"/>
</dbReference>
<sequence length="241" mass="26665">MLTIELSFTACISKKAKLSRAMNLDNATVRALAERDDFDPLLAADQLRQAIDSKTAFAGYEEGPLLFRPTYRYDLGTDNYDTSEKMRIPAWTVFATYRANVRIIDPVKKAALSRMLLDGVVSTQPGEKLDEKLANLSLPSDTGELPPPSSDEKAWWDCPDLPGGVVPITDIHHMDLYRRSNPFDSPSPVSSSPSSSDEELYSHALTLQTPMSPVQTPARRPAPPPPPHITKPTENVYSHTD</sequence>
<comment type="caution">
    <text evidence="3">The sequence shown here is derived from an EMBL/GenBank/DDBJ whole genome shotgun (WGS) entry which is preliminary data.</text>
</comment>
<dbReference type="OrthoDB" id="405996at2759"/>
<proteinExistence type="predicted"/>
<feature type="compositionally biased region" description="Pro residues" evidence="1">
    <location>
        <begin position="220"/>
        <end position="229"/>
    </location>
</feature>
<evidence type="ECO:0000313" key="4">
    <source>
        <dbReference type="Proteomes" id="UP000567179"/>
    </source>
</evidence>
<dbReference type="SUPFAM" id="SSF56219">
    <property type="entry name" value="DNase I-like"/>
    <property type="match status" value="1"/>
</dbReference>
<name>A0A8H5F3A4_9AGAR</name>
<feature type="region of interest" description="Disordered" evidence="1">
    <location>
        <begin position="183"/>
        <end position="241"/>
    </location>
</feature>
<organism evidence="3 4">
    <name type="scientific">Psilocybe cf. subviscida</name>
    <dbReference type="NCBI Taxonomy" id="2480587"/>
    <lineage>
        <taxon>Eukaryota</taxon>
        <taxon>Fungi</taxon>
        <taxon>Dikarya</taxon>
        <taxon>Basidiomycota</taxon>
        <taxon>Agaricomycotina</taxon>
        <taxon>Agaricomycetes</taxon>
        <taxon>Agaricomycetidae</taxon>
        <taxon>Agaricales</taxon>
        <taxon>Agaricineae</taxon>
        <taxon>Strophariaceae</taxon>
        <taxon>Psilocybe</taxon>
    </lineage>
</organism>
<dbReference type="GO" id="GO:0046856">
    <property type="term" value="P:phosphatidylinositol dephosphorylation"/>
    <property type="evidence" value="ECO:0007669"/>
    <property type="project" value="InterPro"/>
</dbReference>
<accession>A0A8H5F3A4</accession>
<feature type="compositionally biased region" description="Low complexity" evidence="1">
    <location>
        <begin position="186"/>
        <end position="195"/>
    </location>
</feature>
<dbReference type="Pfam" id="PF22669">
    <property type="entry name" value="Exo_endo_phos2"/>
    <property type="match status" value="1"/>
</dbReference>
<evidence type="ECO:0000259" key="2">
    <source>
        <dbReference type="Pfam" id="PF22669"/>
    </source>
</evidence>
<dbReference type="GO" id="GO:0004439">
    <property type="term" value="F:phosphatidylinositol-4,5-bisphosphate 5-phosphatase activity"/>
    <property type="evidence" value="ECO:0007669"/>
    <property type="project" value="TreeGrafter"/>
</dbReference>
<dbReference type="Proteomes" id="UP000567179">
    <property type="component" value="Unassembled WGS sequence"/>
</dbReference>
<evidence type="ECO:0000256" key="1">
    <source>
        <dbReference type="SAM" id="MobiDB-lite"/>
    </source>
</evidence>
<dbReference type="AlphaFoldDB" id="A0A8H5F3A4"/>
<feature type="compositionally biased region" description="Polar residues" evidence="1">
    <location>
        <begin position="232"/>
        <end position="241"/>
    </location>
</feature>
<feature type="compositionally biased region" description="Polar residues" evidence="1">
    <location>
        <begin position="205"/>
        <end position="215"/>
    </location>
</feature>
<dbReference type="PANTHER" id="PTHR11200:SF300">
    <property type="entry name" value="TYPE II INOSITOL 1,4,5-TRISPHOSPHATE 5-PHOSPHATASE"/>
    <property type="match status" value="1"/>
</dbReference>
<feature type="domain" description="Inositol polyphosphate-related phosphatase" evidence="2">
    <location>
        <begin position="23"/>
        <end position="92"/>
    </location>
</feature>
<keyword evidence="4" id="KW-1185">Reference proteome</keyword>
<gene>
    <name evidence="3" type="ORF">D9619_000489</name>
</gene>
<dbReference type="EMBL" id="JAACJJ010000028">
    <property type="protein sequence ID" value="KAF5322195.1"/>
    <property type="molecule type" value="Genomic_DNA"/>
</dbReference>
<dbReference type="InterPro" id="IPR000300">
    <property type="entry name" value="IPPc"/>
</dbReference>